<feature type="binding site" evidence="2">
    <location>
        <begin position="23"/>
        <end position="30"/>
    </location>
    <ligand>
        <name>ATP</name>
        <dbReference type="ChEBI" id="CHEBI:30616"/>
    </ligand>
</feature>
<dbReference type="PANTHER" id="PTHR13504">
    <property type="entry name" value="FIDO DOMAIN-CONTAINING PROTEIN DDB_G0283145"/>
    <property type="match status" value="1"/>
</dbReference>
<dbReference type="Gene3D" id="1.10.3290.10">
    <property type="entry name" value="Fido-like domain"/>
    <property type="match status" value="1"/>
</dbReference>
<reference evidence="4 5" key="1">
    <citation type="submission" date="2019-02" db="EMBL/GenBank/DDBJ databases">
        <title>Pedobacter sp. RP-1-14 sp. nov., isolated from Arctic soil.</title>
        <authorList>
            <person name="Dahal R.H."/>
        </authorList>
    </citation>
    <scope>NUCLEOTIDE SEQUENCE [LARGE SCALE GENOMIC DNA]</scope>
    <source>
        <strain evidence="4 5">RP-1-14</strain>
    </source>
</reference>
<feature type="active site" evidence="1">
    <location>
        <position position="19"/>
    </location>
</feature>
<dbReference type="SUPFAM" id="SSF140931">
    <property type="entry name" value="Fic-like"/>
    <property type="match status" value="1"/>
</dbReference>
<dbReference type="Proteomes" id="UP000293347">
    <property type="component" value="Unassembled WGS sequence"/>
</dbReference>
<dbReference type="Pfam" id="PF02661">
    <property type="entry name" value="Fic"/>
    <property type="match status" value="1"/>
</dbReference>
<dbReference type="PANTHER" id="PTHR13504:SF38">
    <property type="entry name" value="FIDO DOMAIN-CONTAINING PROTEIN"/>
    <property type="match status" value="1"/>
</dbReference>
<dbReference type="InterPro" id="IPR036597">
    <property type="entry name" value="Fido-like_dom_sf"/>
</dbReference>
<evidence type="ECO:0000313" key="5">
    <source>
        <dbReference type="Proteomes" id="UP000293347"/>
    </source>
</evidence>
<gene>
    <name evidence="4" type="ORF">EZ437_16440</name>
</gene>
<comment type="caution">
    <text evidence="4">The sequence shown here is derived from an EMBL/GenBank/DDBJ whole genome shotgun (WGS) entry which is preliminary data.</text>
</comment>
<dbReference type="RefSeq" id="WP_131597166.1">
    <property type="nucleotide sequence ID" value="NZ_SJSL01000005.1"/>
</dbReference>
<sequence length="116" mass="13436">MNDPFAKAAFMMFMVSELHPFLDGNGRLARVMMNAELVKGEQSKIIIPTVFREDYIPALRVLSRQQHPDVYIRMLQRAQQFTATIFGEDIDLMQNMLERSNAFKEGDENILKIVNQ</sequence>
<keyword evidence="2" id="KW-0067">ATP-binding</keyword>
<dbReference type="OrthoDB" id="9814400at2"/>
<proteinExistence type="predicted"/>
<protein>
    <recommendedName>
        <fullName evidence="3">Fido domain-containing protein</fullName>
    </recommendedName>
</protein>
<feature type="domain" description="Fido" evidence="3">
    <location>
        <begin position="1"/>
        <end position="77"/>
    </location>
</feature>
<evidence type="ECO:0000256" key="2">
    <source>
        <dbReference type="PIRSR" id="PIRSR640198-2"/>
    </source>
</evidence>
<evidence type="ECO:0000259" key="3">
    <source>
        <dbReference type="PROSITE" id="PS51459"/>
    </source>
</evidence>
<dbReference type="GO" id="GO:0005524">
    <property type="term" value="F:ATP binding"/>
    <property type="evidence" value="ECO:0007669"/>
    <property type="project" value="UniProtKB-KW"/>
</dbReference>
<evidence type="ECO:0000256" key="1">
    <source>
        <dbReference type="PIRSR" id="PIRSR640198-1"/>
    </source>
</evidence>
<keyword evidence="5" id="KW-1185">Reference proteome</keyword>
<dbReference type="InterPro" id="IPR040198">
    <property type="entry name" value="Fido_containing"/>
</dbReference>
<keyword evidence="2" id="KW-0547">Nucleotide-binding</keyword>
<evidence type="ECO:0000313" key="4">
    <source>
        <dbReference type="EMBL" id="TCC99830.1"/>
    </source>
</evidence>
<name>A0A4R0NGZ3_9SPHI</name>
<dbReference type="PROSITE" id="PS51459">
    <property type="entry name" value="FIDO"/>
    <property type="match status" value="1"/>
</dbReference>
<dbReference type="EMBL" id="SJSL01000005">
    <property type="protein sequence ID" value="TCC99830.1"/>
    <property type="molecule type" value="Genomic_DNA"/>
</dbReference>
<accession>A0A4R0NGZ3</accession>
<organism evidence="4 5">
    <name type="scientific">Pedobacter psychroterrae</name>
    <dbReference type="NCBI Taxonomy" id="2530453"/>
    <lineage>
        <taxon>Bacteria</taxon>
        <taxon>Pseudomonadati</taxon>
        <taxon>Bacteroidota</taxon>
        <taxon>Sphingobacteriia</taxon>
        <taxon>Sphingobacteriales</taxon>
        <taxon>Sphingobacteriaceae</taxon>
        <taxon>Pedobacter</taxon>
    </lineage>
</organism>
<dbReference type="InterPro" id="IPR003812">
    <property type="entry name" value="Fido"/>
</dbReference>
<dbReference type="AlphaFoldDB" id="A0A4R0NGZ3"/>